<name>A0ABZ1C9Q1_9BACT</name>
<evidence type="ECO:0008006" key="3">
    <source>
        <dbReference type="Google" id="ProtNLM"/>
    </source>
</evidence>
<organism evidence="1 2">
    <name type="scientific">Actomonas aquatica</name>
    <dbReference type="NCBI Taxonomy" id="2866162"/>
    <lineage>
        <taxon>Bacteria</taxon>
        <taxon>Pseudomonadati</taxon>
        <taxon>Verrucomicrobiota</taxon>
        <taxon>Opitutia</taxon>
        <taxon>Opitutales</taxon>
        <taxon>Opitutaceae</taxon>
        <taxon>Actomonas</taxon>
    </lineage>
</organism>
<reference evidence="1 2" key="1">
    <citation type="submission" date="2021-08" db="EMBL/GenBank/DDBJ databases">
        <authorList>
            <person name="Zhang D."/>
            <person name="Zhang A."/>
            <person name="Wang L."/>
        </authorList>
    </citation>
    <scope>NUCLEOTIDE SEQUENCE [LARGE SCALE GENOMIC DNA]</scope>
    <source>
        <strain evidence="1 2">WL0086</strain>
    </source>
</reference>
<accession>A0ABZ1C9Q1</accession>
<evidence type="ECO:0000313" key="2">
    <source>
        <dbReference type="Proteomes" id="UP000738431"/>
    </source>
</evidence>
<sequence>MSTYRWTQKRDGLALLLVVSLLGLLTLLVVSLALATRVQTQVSSSLVARAQARQNALFATSVATGQLQRYAGPDTRVTARADGQVSAAAPYANNPMWSGVWTTERGPQVDPIVWLVSGSEWTGRSVSPSNDLSRMTNPNEATVGTVFADVIEEGVASVAAPKVTLAPSSQSLSGMEGRYAWWASDESQKARTPLANADAEWGAYLRRDEIEILAQNAPRRTDLTAFETSLTASDDELARAGDFRQLGILDPVLQRPSLAHQITAVARGVLSSTIPEADGGLRTDLAIAASVEGVDLSRWKDLSRSMQSPGSLELTRIYDPVPGSGGSNTGTVIDHIAPVLTDFAVGVYVFSPSSRNQDLTVRLQLHVELWNPYSSELEVSPLRVRIHGLPTVTISCSNGDQVDVDLDALLGGSPEVDLVPLDDDLFRFLPGRVLNWVGFGNRVNGRWQATPNSKTGSDGQVDFAGAVSLPNAMNSSARLDLSSSGSAQLRVELIEPGSGDVLSESESPTFEPLVKASYSHTSVSGRVAYRFRLADRSDYVLGDPEGWFFEWDPRSPVMDETRFVVDQPQPGGFTNFRYVSIGDPSFSIFDRSASTQPDATSLEIKNDVVLFELPRMPLVAMGDLQHLGFVGVSPFALGNRWQDQSPISPSVYDRYFASGEDAVSADFGATRNGKLRRFLPPAENRPSWAELVALNGARSSRYLLQEGPLNLNTTDADVWAAFLGANDLPDWREVNVTNQWGAQSSVAGTDTALVGLRNAQFRFGQSAPETFRVETALGGFEVEEKSFYRRGVTELTADELQRLARGIGQRVGERLAATGPFQSIGEFVESGLLQDAIDAVAAEPQATLNTAARLGLPLATASAIDPHAPSYLQQADVLNTILPAATVRGDTFILRLQGEFASVGEDEAVATRYAEVEVQRTVAFTDPSDLPESDRSRLNALNFRFGRRFIITRFQWLPSPAD</sequence>
<protein>
    <recommendedName>
        <fullName evidence="3">Type 4 fimbrial biogenesis protein PilX N-terminal domain-containing protein</fullName>
    </recommendedName>
</protein>
<dbReference type="EMBL" id="CP139781">
    <property type="protein sequence ID" value="WRQ88127.1"/>
    <property type="molecule type" value="Genomic_DNA"/>
</dbReference>
<dbReference type="Proteomes" id="UP000738431">
    <property type="component" value="Chromosome"/>
</dbReference>
<proteinExistence type="predicted"/>
<gene>
    <name evidence="1" type="ORF">K1X11_001825</name>
</gene>
<evidence type="ECO:0000313" key="1">
    <source>
        <dbReference type="EMBL" id="WRQ88127.1"/>
    </source>
</evidence>
<reference evidence="1 2" key="2">
    <citation type="submission" date="2023-12" db="EMBL/GenBank/DDBJ databases">
        <title>Description of an unclassified Opitutus bacterium of Verrucomicrobiota.</title>
        <authorList>
            <person name="Zhang D.-F."/>
        </authorList>
    </citation>
    <scope>NUCLEOTIDE SEQUENCE [LARGE SCALE GENOMIC DNA]</scope>
    <source>
        <strain evidence="1 2">WL0086</strain>
    </source>
</reference>
<keyword evidence="2" id="KW-1185">Reference proteome</keyword>
<dbReference type="RefSeq" id="WP_221028840.1">
    <property type="nucleotide sequence ID" value="NZ_CP139781.1"/>
</dbReference>